<dbReference type="Proteomes" id="UP001239909">
    <property type="component" value="Unassembled WGS sequence"/>
</dbReference>
<evidence type="ECO:0000313" key="8">
    <source>
        <dbReference type="EMBL" id="GMG82704.1"/>
    </source>
</evidence>
<keyword evidence="9" id="KW-1185">Reference proteome</keyword>
<gene>
    <name evidence="8" type="ORF">LNKW23_19170</name>
</gene>
<evidence type="ECO:0000256" key="3">
    <source>
        <dbReference type="ARBA" id="ARBA00022989"/>
    </source>
</evidence>
<comment type="subcellular location">
    <subcellularLocation>
        <location evidence="1">Membrane</location>
    </subcellularLocation>
</comment>
<evidence type="ECO:0000256" key="1">
    <source>
        <dbReference type="ARBA" id="ARBA00004370"/>
    </source>
</evidence>
<sequence length="463" mass="48828">MLGSLIRLLAFAGIVGATTWVVALLLEAEGSVTVALAGYVFELTPLAAGAALVAAAAALVIVARLLDLLVALALFMLGDPAAVRRFTDATRRRQSLEALDGTLMALAAGDARGAERQAGRAARLLRRPGLARLLQAQAAELAGNSRRARRYWRALAEEPATALVGLKGLLAQAQAAGDTDRAHALAERAAEIAPHDPEVLETLYTLQSQGYDWAGARRTLAVQRRIGAVPAAEASRRGATLAIALAEEAEAARAWKPALAYALEAAKLDPGNPEAAVAAARHLMRDGQKRQAARHLGAGWSRMPSAEIARAFADLEPEESPEARRRRFDRLLGANPEHRESRFVRAELALLAEDWAGARAAVEPLSEPPLSARYCAVMAAVARGEGEPDAVVRGWLARALGAPRDDAAEGALAQAAMLPLLVDERGPGEPPLPGPSDRALGREPDTEDGDTDAAAPDRPPRPD</sequence>
<dbReference type="RefSeq" id="WP_285671492.1">
    <property type="nucleotide sequence ID" value="NZ_BSYI01000012.1"/>
</dbReference>
<evidence type="ECO:0000313" key="9">
    <source>
        <dbReference type="Proteomes" id="UP001239909"/>
    </source>
</evidence>
<evidence type="ECO:0000256" key="5">
    <source>
        <dbReference type="SAM" id="MobiDB-lite"/>
    </source>
</evidence>
<feature type="domain" description="HemY N-terminal" evidence="7">
    <location>
        <begin position="30"/>
        <end position="143"/>
    </location>
</feature>
<evidence type="ECO:0000259" key="7">
    <source>
        <dbReference type="Pfam" id="PF07219"/>
    </source>
</evidence>
<name>A0ABQ6LKF4_9RHOB</name>
<feature type="transmembrane region" description="Helical" evidence="6">
    <location>
        <begin position="46"/>
        <end position="77"/>
    </location>
</feature>
<feature type="region of interest" description="Disordered" evidence="5">
    <location>
        <begin position="421"/>
        <end position="463"/>
    </location>
</feature>
<keyword evidence="3 6" id="KW-1133">Transmembrane helix</keyword>
<evidence type="ECO:0000256" key="2">
    <source>
        <dbReference type="ARBA" id="ARBA00022692"/>
    </source>
</evidence>
<proteinExistence type="predicted"/>
<evidence type="ECO:0000256" key="6">
    <source>
        <dbReference type="SAM" id="Phobius"/>
    </source>
</evidence>
<keyword evidence="2 6" id="KW-0812">Transmembrane</keyword>
<dbReference type="SUPFAM" id="SSF48452">
    <property type="entry name" value="TPR-like"/>
    <property type="match status" value="1"/>
</dbReference>
<organism evidence="8 9">
    <name type="scientific">Paralimibaculum aggregatum</name>
    <dbReference type="NCBI Taxonomy" id="3036245"/>
    <lineage>
        <taxon>Bacteria</taxon>
        <taxon>Pseudomonadati</taxon>
        <taxon>Pseudomonadota</taxon>
        <taxon>Alphaproteobacteria</taxon>
        <taxon>Rhodobacterales</taxon>
        <taxon>Paracoccaceae</taxon>
        <taxon>Paralimibaculum</taxon>
    </lineage>
</organism>
<dbReference type="InterPro" id="IPR010817">
    <property type="entry name" value="HemY_N"/>
</dbReference>
<dbReference type="Pfam" id="PF07219">
    <property type="entry name" value="HemY_N"/>
    <property type="match status" value="1"/>
</dbReference>
<dbReference type="EMBL" id="BSYI01000012">
    <property type="protein sequence ID" value="GMG82704.1"/>
    <property type="molecule type" value="Genomic_DNA"/>
</dbReference>
<dbReference type="Gene3D" id="1.25.40.10">
    <property type="entry name" value="Tetratricopeptide repeat domain"/>
    <property type="match status" value="1"/>
</dbReference>
<keyword evidence="4 6" id="KW-0472">Membrane</keyword>
<protein>
    <submittedName>
        <fullName evidence="8">Heme biosynthesis HemY N-terminal domain-containing protein</fullName>
    </submittedName>
</protein>
<reference evidence="8 9" key="1">
    <citation type="submission" date="2023-04" db="EMBL/GenBank/DDBJ databases">
        <title>Marinoamorphus aggregata gen. nov., sp. Nov., isolate from tissue of brittle star Ophioplocus japonicus.</title>
        <authorList>
            <person name="Kawano K."/>
            <person name="Sawayama S."/>
            <person name="Nakagawa S."/>
        </authorList>
    </citation>
    <scope>NUCLEOTIDE SEQUENCE [LARGE SCALE GENOMIC DNA]</scope>
    <source>
        <strain evidence="8 9">NKW23</strain>
    </source>
</reference>
<comment type="caution">
    <text evidence="8">The sequence shown here is derived from an EMBL/GenBank/DDBJ whole genome shotgun (WGS) entry which is preliminary data.</text>
</comment>
<dbReference type="InterPro" id="IPR011990">
    <property type="entry name" value="TPR-like_helical_dom_sf"/>
</dbReference>
<evidence type="ECO:0000256" key="4">
    <source>
        <dbReference type="ARBA" id="ARBA00023136"/>
    </source>
</evidence>
<accession>A0ABQ6LKF4</accession>